<feature type="compositionally biased region" description="Polar residues" evidence="2">
    <location>
        <begin position="24"/>
        <end position="41"/>
    </location>
</feature>
<feature type="compositionally biased region" description="Basic and acidic residues" evidence="2">
    <location>
        <begin position="10"/>
        <end position="23"/>
    </location>
</feature>
<keyword evidence="4" id="KW-1185">Reference proteome</keyword>
<keyword evidence="1" id="KW-0175">Coiled coil</keyword>
<protein>
    <submittedName>
        <fullName evidence="3">Uncharacterized protein</fullName>
    </submittedName>
</protein>
<evidence type="ECO:0000256" key="2">
    <source>
        <dbReference type="SAM" id="MobiDB-lite"/>
    </source>
</evidence>
<comment type="caution">
    <text evidence="3">The sequence shown here is derived from an EMBL/GenBank/DDBJ whole genome shotgun (WGS) entry which is preliminary data.</text>
</comment>
<feature type="coiled-coil region" evidence="1">
    <location>
        <begin position="48"/>
        <end position="100"/>
    </location>
</feature>
<feature type="region of interest" description="Disordered" evidence="2">
    <location>
        <begin position="1"/>
        <end position="45"/>
    </location>
</feature>
<feature type="coiled-coil region" evidence="1">
    <location>
        <begin position="143"/>
        <end position="208"/>
    </location>
</feature>
<accession>A0A1U7LS61</accession>
<evidence type="ECO:0000313" key="4">
    <source>
        <dbReference type="Proteomes" id="UP000186594"/>
    </source>
</evidence>
<dbReference type="EMBL" id="LXFE01000390">
    <property type="protein sequence ID" value="OLL25510.1"/>
    <property type="molecule type" value="Genomic_DNA"/>
</dbReference>
<sequence length="304" mass="35067">MISPSNFSTHPDDESEKSPRTRQGDFSSLTPPHSNPTTPTKPKNEQLREILLEEIETLNLKIDNLTFELSANEKNYRAQIRKINNERKSLKQELEQWQTKFEDRVNDFASAPPPKTSKDMGRVVLLERIDELENDLCQSQSTIGPLEKRLERAQNQNQILLKQIEMLPLLMESNKELQQNIEESEKLIVGMQNELDHLNSRLRETEIVELNDLAMVNIESAVLDTHDRTLLNSQTLFDELENNLDARGFAKELARKKTWGISWSVLWAHYLFHLGLSVCRALKEGPNEVVRRVAGKKLSGNRDF</sequence>
<name>A0A1U7LS61_NEOID</name>
<dbReference type="Proteomes" id="UP000186594">
    <property type="component" value="Unassembled WGS sequence"/>
</dbReference>
<evidence type="ECO:0000256" key="1">
    <source>
        <dbReference type="SAM" id="Coils"/>
    </source>
</evidence>
<organism evidence="3 4">
    <name type="scientific">Neolecta irregularis (strain DAH-3)</name>
    <dbReference type="NCBI Taxonomy" id="1198029"/>
    <lineage>
        <taxon>Eukaryota</taxon>
        <taxon>Fungi</taxon>
        <taxon>Dikarya</taxon>
        <taxon>Ascomycota</taxon>
        <taxon>Taphrinomycotina</taxon>
        <taxon>Neolectales</taxon>
        <taxon>Neolectaceae</taxon>
        <taxon>Neolecta</taxon>
    </lineage>
</organism>
<reference evidence="3 4" key="1">
    <citation type="submission" date="2016-04" db="EMBL/GenBank/DDBJ databases">
        <title>Evolutionary innovation and constraint leading to complex multicellularity in the Ascomycota.</title>
        <authorList>
            <person name="Cisse O."/>
            <person name="Nguyen A."/>
            <person name="Hewitt D.A."/>
            <person name="Jedd G."/>
            <person name="Stajich J.E."/>
        </authorList>
    </citation>
    <scope>NUCLEOTIDE SEQUENCE [LARGE SCALE GENOMIC DNA]</scope>
    <source>
        <strain evidence="3 4">DAH-3</strain>
    </source>
</reference>
<proteinExistence type="predicted"/>
<dbReference type="OrthoDB" id="5343018at2759"/>
<gene>
    <name evidence="3" type="ORF">NEOLI_003662</name>
</gene>
<evidence type="ECO:0000313" key="3">
    <source>
        <dbReference type="EMBL" id="OLL25510.1"/>
    </source>
</evidence>
<dbReference type="AlphaFoldDB" id="A0A1U7LS61"/>